<evidence type="ECO:0000313" key="3">
    <source>
        <dbReference type="EMBL" id="PEH43175.1"/>
    </source>
</evidence>
<feature type="region of interest" description="Disordered" evidence="1">
    <location>
        <begin position="178"/>
        <end position="197"/>
    </location>
</feature>
<sequence>MSLPSAPELPAAFEIVRLGPSRAEDYRAIRLAALQADPGAFGSTYEVEAARGLDHFVARLAGMAVFGAYRDGEIVGMAGLRREPGPRERHKGVLWGVFVEARVRGLGVGRALLDAVLAEAAEELAQLTLAVAGADQRVRDWYVRAGFEVYGVEPRALSVPGGFVDSVLMVRFLTPADWPGDTNTQPDTRRCATSQPN</sequence>
<dbReference type="CDD" id="cd04301">
    <property type="entry name" value="NAT_SF"/>
    <property type="match status" value="1"/>
</dbReference>
<feature type="compositionally biased region" description="Polar residues" evidence="1">
    <location>
        <begin position="181"/>
        <end position="197"/>
    </location>
</feature>
<dbReference type="InterPro" id="IPR000182">
    <property type="entry name" value="GNAT_dom"/>
</dbReference>
<organism evidence="3 4">
    <name type="scientific">Burkholderia gladioli</name>
    <name type="common">Pseudomonas marginata</name>
    <name type="synonym">Phytomonas marginata</name>
    <dbReference type="NCBI Taxonomy" id="28095"/>
    <lineage>
        <taxon>Bacteria</taxon>
        <taxon>Pseudomonadati</taxon>
        <taxon>Pseudomonadota</taxon>
        <taxon>Betaproteobacteria</taxon>
        <taxon>Burkholderiales</taxon>
        <taxon>Burkholderiaceae</taxon>
        <taxon>Burkholderia</taxon>
    </lineage>
</organism>
<dbReference type="AlphaFoldDB" id="A0A2A7SIP8"/>
<evidence type="ECO:0000259" key="2">
    <source>
        <dbReference type="PROSITE" id="PS51186"/>
    </source>
</evidence>
<dbReference type="Gene3D" id="3.40.630.30">
    <property type="match status" value="1"/>
</dbReference>
<comment type="caution">
    <text evidence="3">The sequence shown here is derived from an EMBL/GenBank/DDBJ whole genome shotgun (WGS) entry which is preliminary data.</text>
</comment>
<gene>
    <name evidence="3" type="ORF">CRM94_14040</name>
</gene>
<keyword evidence="3" id="KW-0808">Transferase</keyword>
<dbReference type="InterPro" id="IPR016181">
    <property type="entry name" value="Acyl_CoA_acyltransferase"/>
</dbReference>
<protein>
    <submittedName>
        <fullName evidence="3">GNAT family N-acetyltransferase</fullName>
    </submittedName>
</protein>
<dbReference type="Pfam" id="PF00583">
    <property type="entry name" value="Acetyltransf_1"/>
    <property type="match status" value="1"/>
</dbReference>
<proteinExistence type="predicted"/>
<dbReference type="SUPFAM" id="SSF55729">
    <property type="entry name" value="Acyl-CoA N-acyltransferases (Nat)"/>
    <property type="match status" value="1"/>
</dbReference>
<dbReference type="GO" id="GO:0016747">
    <property type="term" value="F:acyltransferase activity, transferring groups other than amino-acyl groups"/>
    <property type="evidence" value="ECO:0007669"/>
    <property type="project" value="InterPro"/>
</dbReference>
<feature type="domain" description="N-acetyltransferase" evidence="2">
    <location>
        <begin position="13"/>
        <end position="174"/>
    </location>
</feature>
<accession>A0A2A7SIP8</accession>
<reference evidence="4" key="1">
    <citation type="submission" date="2017-09" db="EMBL/GenBank/DDBJ databases">
        <title>FDA dAtabase for Regulatory Grade micrObial Sequences (FDA-ARGOS): Supporting development and validation of Infectious Disease Dx tests.</title>
        <authorList>
            <person name="Minogue T."/>
            <person name="Wolcott M."/>
            <person name="Wasieloski L."/>
            <person name="Aguilar W."/>
            <person name="Moore D."/>
            <person name="Tallon L."/>
            <person name="Sadzewicz L."/>
            <person name="Ott S."/>
            <person name="Zhao X."/>
            <person name="Nagaraj S."/>
            <person name="Vavikolanu K."/>
            <person name="Aluvathingal J."/>
            <person name="Nadendla S."/>
            <person name="Sichtig H."/>
        </authorList>
    </citation>
    <scope>NUCLEOTIDE SEQUENCE [LARGE SCALE GENOMIC DNA]</scope>
    <source>
        <strain evidence="4">FDAARGOS_390</strain>
    </source>
</reference>
<dbReference type="PROSITE" id="PS51186">
    <property type="entry name" value="GNAT"/>
    <property type="match status" value="1"/>
</dbReference>
<evidence type="ECO:0000313" key="4">
    <source>
        <dbReference type="Proteomes" id="UP000220629"/>
    </source>
</evidence>
<evidence type="ECO:0000256" key="1">
    <source>
        <dbReference type="SAM" id="MobiDB-lite"/>
    </source>
</evidence>
<dbReference type="Proteomes" id="UP000220629">
    <property type="component" value="Unassembled WGS sequence"/>
</dbReference>
<dbReference type="EMBL" id="PDDY01000001">
    <property type="protein sequence ID" value="PEH43175.1"/>
    <property type="molecule type" value="Genomic_DNA"/>
</dbReference>
<dbReference type="RefSeq" id="WP_098152947.1">
    <property type="nucleotide sequence ID" value="NZ_CADEVR010000001.1"/>
</dbReference>
<name>A0A2A7SIP8_BURGA</name>